<evidence type="ECO:0000313" key="2">
    <source>
        <dbReference type="EMBL" id="THU87285.1"/>
    </source>
</evidence>
<dbReference type="OrthoDB" id="3065285at2759"/>
<dbReference type="EMBL" id="ML179457">
    <property type="protein sequence ID" value="THU87285.1"/>
    <property type="molecule type" value="Genomic_DNA"/>
</dbReference>
<evidence type="ECO:0000313" key="3">
    <source>
        <dbReference type="Proteomes" id="UP000297245"/>
    </source>
</evidence>
<feature type="non-terminal residue" evidence="2">
    <location>
        <position position="70"/>
    </location>
</feature>
<protein>
    <recommendedName>
        <fullName evidence="4">F-box domain-containing protein</fullName>
    </recommendedName>
</protein>
<dbReference type="Proteomes" id="UP000297245">
    <property type="component" value="Unassembled WGS sequence"/>
</dbReference>
<accession>A0A4V4HDH9</accession>
<keyword evidence="3" id="KW-1185">Reference proteome</keyword>
<sequence>VTEEEKACIDQTVRDAESDFADYDAEIARLEKALSTLKHKRKCLQDHVAKQRSLLAPVRRLPPEVLNLIF</sequence>
<feature type="coiled-coil region" evidence="1">
    <location>
        <begin position="13"/>
        <end position="47"/>
    </location>
</feature>
<proteinExistence type="predicted"/>
<gene>
    <name evidence="2" type="ORF">K435DRAFT_620536</name>
</gene>
<organism evidence="2 3">
    <name type="scientific">Dendrothele bispora (strain CBS 962.96)</name>
    <dbReference type="NCBI Taxonomy" id="1314807"/>
    <lineage>
        <taxon>Eukaryota</taxon>
        <taxon>Fungi</taxon>
        <taxon>Dikarya</taxon>
        <taxon>Basidiomycota</taxon>
        <taxon>Agaricomycotina</taxon>
        <taxon>Agaricomycetes</taxon>
        <taxon>Agaricomycetidae</taxon>
        <taxon>Agaricales</taxon>
        <taxon>Agaricales incertae sedis</taxon>
        <taxon>Dendrothele</taxon>
    </lineage>
</organism>
<evidence type="ECO:0000256" key="1">
    <source>
        <dbReference type="SAM" id="Coils"/>
    </source>
</evidence>
<reference evidence="2 3" key="1">
    <citation type="journal article" date="2019" name="Nat. Ecol. Evol.">
        <title>Megaphylogeny resolves global patterns of mushroom evolution.</title>
        <authorList>
            <person name="Varga T."/>
            <person name="Krizsan K."/>
            <person name="Foldi C."/>
            <person name="Dima B."/>
            <person name="Sanchez-Garcia M."/>
            <person name="Sanchez-Ramirez S."/>
            <person name="Szollosi G.J."/>
            <person name="Szarkandi J.G."/>
            <person name="Papp V."/>
            <person name="Albert L."/>
            <person name="Andreopoulos W."/>
            <person name="Angelini C."/>
            <person name="Antonin V."/>
            <person name="Barry K.W."/>
            <person name="Bougher N.L."/>
            <person name="Buchanan P."/>
            <person name="Buyck B."/>
            <person name="Bense V."/>
            <person name="Catcheside P."/>
            <person name="Chovatia M."/>
            <person name="Cooper J."/>
            <person name="Damon W."/>
            <person name="Desjardin D."/>
            <person name="Finy P."/>
            <person name="Geml J."/>
            <person name="Haridas S."/>
            <person name="Hughes K."/>
            <person name="Justo A."/>
            <person name="Karasinski D."/>
            <person name="Kautmanova I."/>
            <person name="Kiss B."/>
            <person name="Kocsube S."/>
            <person name="Kotiranta H."/>
            <person name="LaButti K.M."/>
            <person name="Lechner B.E."/>
            <person name="Liimatainen K."/>
            <person name="Lipzen A."/>
            <person name="Lukacs Z."/>
            <person name="Mihaltcheva S."/>
            <person name="Morgado L.N."/>
            <person name="Niskanen T."/>
            <person name="Noordeloos M.E."/>
            <person name="Ohm R.A."/>
            <person name="Ortiz-Santana B."/>
            <person name="Ovrebo C."/>
            <person name="Racz N."/>
            <person name="Riley R."/>
            <person name="Savchenko A."/>
            <person name="Shiryaev A."/>
            <person name="Soop K."/>
            <person name="Spirin V."/>
            <person name="Szebenyi C."/>
            <person name="Tomsovsky M."/>
            <person name="Tulloss R.E."/>
            <person name="Uehling J."/>
            <person name="Grigoriev I.V."/>
            <person name="Vagvolgyi C."/>
            <person name="Papp T."/>
            <person name="Martin F.M."/>
            <person name="Miettinen O."/>
            <person name="Hibbett D.S."/>
            <person name="Nagy L.G."/>
        </authorList>
    </citation>
    <scope>NUCLEOTIDE SEQUENCE [LARGE SCALE GENOMIC DNA]</scope>
    <source>
        <strain evidence="2 3">CBS 962.96</strain>
    </source>
</reference>
<feature type="non-terminal residue" evidence="2">
    <location>
        <position position="1"/>
    </location>
</feature>
<name>A0A4V4HDH9_DENBC</name>
<dbReference type="AlphaFoldDB" id="A0A4V4HDH9"/>
<keyword evidence="1" id="KW-0175">Coiled coil</keyword>
<evidence type="ECO:0008006" key="4">
    <source>
        <dbReference type="Google" id="ProtNLM"/>
    </source>
</evidence>